<dbReference type="FunFam" id="4.10.860.120:FF:000001">
    <property type="entry name" value="DNA-directed RNA polymerase subunit beta"/>
    <property type="match status" value="1"/>
</dbReference>
<dbReference type="CDD" id="cd02655">
    <property type="entry name" value="RNAP_beta'_C"/>
    <property type="match status" value="1"/>
</dbReference>
<gene>
    <name evidence="11" type="primary">rpoC</name>
    <name evidence="14" type="ORF">DFR59_11652</name>
</gene>
<comment type="caution">
    <text evidence="14">The sequence shown here is derived from an EMBL/GenBank/DDBJ whole genome shotgun (WGS) entry which is preliminary data.</text>
</comment>
<dbReference type="GO" id="GO:0003899">
    <property type="term" value="F:DNA-directed RNA polymerase activity"/>
    <property type="evidence" value="ECO:0007669"/>
    <property type="project" value="UniProtKB-UniRule"/>
</dbReference>
<dbReference type="PANTHER" id="PTHR19376:SF54">
    <property type="entry name" value="DNA-DIRECTED RNA POLYMERASE SUBUNIT BETA"/>
    <property type="match status" value="1"/>
</dbReference>
<dbReference type="InterPro" id="IPR007080">
    <property type="entry name" value="RNA_pol_Rpb1_1"/>
</dbReference>
<dbReference type="InterPro" id="IPR007083">
    <property type="entry name" value="RNA_pol_Rpb1_4"/>
</dbReference>
<comment type="similarity">
    <text evidence="2 11 12">Belongs to the RNA polymerase beta' chain family.</text>
</comment>
<dbReference type="Pfam" id="PF00623">
    <property type="entry name" value="RNA_pol_Rpb1_2"/>
    <property type="match status" value="1"/>
</dbReference>
<dbReference type="Pfam" id="PF04998">
    <property type="entry name" value="RNA_pol_Rpb1_5"/>
    <property type="match status" value="1"/>
</dbReference>
<dbReference type="Pfam" id="PF05000">
    <property type="entry name" value="RNA_pol_Rpb1_4"/>
    <property type="match status" value="1"/>
</dbReference>
<dbReference type="InterPro" id="IPR045867">
    <property type="entry name" value="DNA-dir_RpoC_beta_prime"/>
</dbReference>
<comment type="function">
    <text evidence="1 11 12">DNA-dependent RNA polymerase catalyzes the transcription of DNA into RNA using the four ribonucleoside triphosphates as substrates.</text>
</comment>
<evidence type="ECO:0000256" key="1">
    <source>
        <dbReference type="ARBA" id="ARBA00004026"/>
    </source>
</evidence>
<keyword evidence="4 11" id="KW-0808">Transferase</keyword>
<dbReference type="InterPro" id="IPR044893">
    <property type="entry name" value="RNA_pol_Rpb1_clamp_domain"/>
</dbReference>
<dbReference type="OrthoDB" id="9815296at2"/>
<feature type="binding site" evidence="11">
    <location>
        <position position="75"/>
    </location>
    <ligand>
        <name>Zn(2+)</name>
        <dbReference type="ChEBI" id="CHEBI:29105"/>
        <label>1</label>
    </ligand>
</feature>
<feature type="binding site" evidence="11">
    <location>
        <position position="818"/>
    </location>
    <ligand>
        <name>Zn(2+)</name>
        <dbReference type="ChEBI" id="CHEBI:29105"/>
        <label>2</label>
    </ligand>
</feature>
<dbReference type="Gene3D" id="1.10.40.90">
    <property type="match status" value="1"/>
</dbReference>
<feature type="binding site" evidence="11">
    <location>
        <position position="892"/>
    </location>
    <ligand>
        <name>Zn(2+)</name>
        <dbReference type="ChEBI" id="CHEBI:29105"/>
        <label>2</label>
    </ligand>
</feature>
<dbReference type="PANTHER" id="PTHR19376">
    <property type="entry name" value="DNA-DIRECTED RNA POLYMERASE"/>
    <property type="match status" value="1"/>
</dbReference>
<dbReference type="Gene3D" id="1.10.150.390">
    <property type="match status" value="1"/>
</dbReference>
<dbReference type="InterPro" id="IPR006592">
    <property type="entry name" value="RNA_pol_N"/>
</dbReference>
<feature type="binding site" evidence="11">
    <location>
        <position position="60"/>
    </location>
    <ligand>
        <name>Zn(2+)</name>
        <dbReference type="ChEBI" id="CHEBI:29105"/>
        <label>1</label>
    </ligand>
</feature>
<comment type="catalytic activity">
    <reaction evidence="10 11 12">
        <text>RNA(n) + a ribonucleoside 5'-triphosphate = RNA(n+1) + diphosphate</text>
        <dbReference type="Rhea" id="RHEA:21248"/>
        <dbReference type="Rhea" id="RHEA-COMP:14527"/>
        <dbReference type="Rhea" id="RHEA-COMP:17342"/>
        <dbReference type="ChEBI" id="CHEBI:33019"/>
        <dbReference type="ChEBI" id="CHEBI:61557"/>
        <dbReference type="ChEBI" id="CHEBI:140395"/>
        <dbReference type="EC" id="2.7.7.6"/>
    </reaction>
</comment>
<dbReference type="InterPro" id="IPR042102">
    <property type="entry name" value="RNA_pol_Rpb1_3_sf"/>
</dbReference>
<dbReference type="GO" id="GO:0000428">
    <property type="term" value="C:DNA-directed RNA polymerase complex"/>
    <property type="evidence" value="ECO:0007669"/>
    <property type="project" value="UniProtKB-KW"/>
</dbReference>
<dbReference type="FunFam" id="1.10.150.390:FF:000002">
    <property type="entry name" value="DNA-directed RNA polymerase subunit beta"/>
    <property type="match status" value="1"/>
</dbReference>
<proteinExistence type="inferred from homology"/>
<keyword evidence="6 11" id="KW-0479">Metal-binding</keyword>
<dbReference type="Proteomes" id="UP000255326">
    <property type="component" value="Unassembled WGS sequence"/>
</dbReference>
<keyword evidence="3 11" id="KW-0240">DNA-directed RNA polymerase</keyword>
<keyword evidence="5 11" id="KW-0548">Nucleotidyltransferase</keyword>
<feature type="binding site" evidence="11">
    <location>
        <position position="899"/>
    </location>
    <ligand>
        <name>Zn(2+)</name>
        <dbReference type="ChEBI" id="CHEBI:29105"/>
        <label>2</label>
    </ligand>
</feature>
<sequence length="1197" mass="133816">MLDVNNFEYMKIGLASPDKIRSWSFGEVKKPETINYRTLKPEKDGLFCERIFGPTKDWECHCGKYKRVRYKGVVCDRCGVEVTRAKVRRERMGHIELAAPVSHIWYFKGIPSRMGLVLDMSPRALEEVIYFASYVVTEPADTALEKKQLLSEKEYRAYREKYGNKFQAAMGAEAIKKLLQDIDLDKEVDYLKEDLKTAQGQRRTRAIKRLEVLEAFRNSGNDPDWMILDVLPVIPPELRPMVQLDGGRFATSDLNDLYRRVINRNNRLKRLLDLGAPSIIVQNEKRMLQEAVDALIDNGRRGRPVTGPGNRPLKSLSHMLKGKQGRFRQNLLGKRVDYSGRSVIVVGPNLKMYQCGLPKEMALELFKPFVMKELVEKGLAHNIKSAKRKIERVQPEVWDVLESVIKEHPVLLNRAPTLHRLGIQAFEPTLVEGRAIRLHPLVCTAYNADFDGDQMAVHVPLSSEAQAEARLLMLAAQNILNPKDGKPVVTPSQDMVLGNYYLTMEREGGVGEGSIFKDTNEALIAYQNGYVHLHTRIAVHASSIVNQTFTEEQRKMLLITTVGKLVFNEILPDSFPYINEPTQTNLEVRTPEKYFVDPTTNVKEHIQKQPGIDPFKKKILGNIIAEVFKRFKITETSKMLDRMKNLGFKYSTKAGITVGVADIVVLAEKEEILKEAQTKVDNVLKQFRRGLITEEERYDRVISIWSGAKDTIQGKLMASLDKRNPIFMMSDSGARGNASNFTQLAGMRGLMANPAGRIIELPIKSSFREGLTVLEYFISTHGARKGLADTALKTADSGYLTRRLVDVAQDVIVREDDCGTDRGLHISSIKEGTEIIEPLEERLIGRYARKAIKNPETGEVMVDENELIDEDLSKAIVSAGVESVSIRSAFTCNTRHGVCKKCYGRNLATGQQVEVGEAVGIIAAQSIGEPGTQLTMRTFHTGGVAGDDITQGLPRIQELFEARNPKGQAIISEITGVVTAINEGRDRQQEIVVQGEVETRSYNAPYTARLKVAVNDKVGRGQVMTEGSIDPKELLKVRDVNAVQEYLLREVQKVYRMQGVEIGDKHVEVMVRQMLRKVRVIDAGDTEVLPGSLLDIHQFTDANEKAILGGGVPATGRPVLLGITKASLETDSFLSAASFQETTRVLTDAAIKGKRDELLGLKENVIIGKLVPAGTGMQRYRRAEAELIGSEEPVTVE</sequence>
<dbReference type="FunFam" id="1.10.40.90:FF:000001">
    <property type="entry name" value="DNA-directed RNA polymerase subunit beta"/>
    <property type="match status" value="1"/>
</dbReference>
<keyword evidence="15" id="KW-1185">Reference proteome</keyword>
<dbReference type="SMART" id="SM00663">
    <property type="entry name" value="RPOLA_N"/>
    <property type="match status" value="1"/>
</dbReference>
<feature type="binding site" evidence="11">
    <location>
        <position position="902"/>
    </location>
    <ligand>
        <name>Zn(2+)</name>
        <dbReference type="ChEBI" id="CHEBI:29105"/>
        <label>2</label>
    </ligand>
</feature>
<dbReference type="GO" id="GO:0000287">
    <property type="term" value="F:magnesium ion binding"/>
    <property type="evidence" value="ECO:0007669"/>
    <property type="project" value="UniProtKB-UniRule"/>
</dbReference>
<dbReference type="GO" id="GO:0008270">
    <property type="term" value="F:zinc ion binding"/>
    <property type="evidence" value="ECO:0007669"/>
    <property type="project" value="UniProtKB-UniRule"/>
</dbReference>
<evidence type="ECO:0000256" key="9">
    <source>
        <dbReference type="ARBA" id="ARBA00023163"/>
    </source>
</evidence>
<feature type="binding site" evidence="11">
    <location>
        <position position="449"/>
    </location>
    <ligand>
        <name>Mg(2+)</name>
        <dbReference type="ChEBI" id="CHEBI:18420"/>
    </ligand>
</feature>
<feature type="domain" description="RNA polymerase N-terminal" evidence="13">
    <location>
        <begin position="224"/>
        <end position="503"/>
    </location>
</feature>
<dbReference type="CDD" id="cd01609">
    <property type="entry name" value="RNAP_beta'_N"/>
    <property type="match status" value="1"/>
</dbReference>
<evidence type="ECO:0000256" key="10">
    <source>
        <dbReference type="ARBA" id="ARBA00048552"/>
    </source>
</evidence>
<feature type="binding site" evidence="11">
    <location>
        <position position="78"/>
    </location>
    <ligand>
        <name>Zn(2+)</name>
        <dbReference type="ChEBI" id="CHEBI:29105"/>
        <label>1</label>
    </ligand>
</feature>
<name>A0A370G7F9_9BACI</name>
<feature type="binding site" evidence="11">
    <location>
        <position position="453"/>
    </location>
    <ligand>
        <name>Mg(2+)</name>
        <dbReference type="ChEBI" id="CHEBI:18420"/>
    </ligand>
</feature>
<dbReference type="Gene3D" id="1.10.132.30">
    <property type="match status" value="1"/>
</dbReference>
<reference evidence="14 15" key="1">
    <citation type="submission" date="2018-07" db="EMBL/GenBank/DDBJ databases">
        <title>Genomic Encyclopedia of Type Strains, Phase IV (KMG-IV): sequencing the most valuable type-strain genomes for metagenomic binning, comparative biology and taxonomic classification.</title>
        <authorList>
            <person name="Goeker M."/>
        </authorList>
    </citation>
    <scope>NUCLEOTIDE SEQUENCE [LARGE SCALE GENOMIC DNA]</scope>
    <source>
        <strain evidence="14 15">DSM 25281</strain>
    </source>
</reference>
<dbReference type="NCBIfam" id="TIGR02386">
    <property type="entry name" value="rpoC_TIGR"/>
    <property type="match status" value="1"/>
</dbReference>
<comment type="subunit">
    <text evidence="11">The RNAP catalytic core consists of 2 alpha, 1 beta, 1 beta' and 1 omega subunit. When a sigma factor is associated with the core the holoenzyme is formed, which can initiate transcription.</text>
</comment>
<dbReference type="RefSeq" id="WP_114746857.1">
    <property type="nucleotide sequence ID" value="NZ_QQAY01000016.1"/>
</dbReference>
<evidence type="ECO:0000256" key="5">
    <source>
        <dbReference type="ARBA" id="ARBA00022695"/>
    </source>
</evidence>
<feature type="binding site" evidence="11">
    <location>
        <position position="451"/>
    </location>
    <ligand>
        <name>Mg(2+)</name>
        <dbReference type="ChEBI" id="CHEBI:18420"/>
    </ligand>
</feature>
<dbReference type="HAMAP" id="MF_01322">
    <property type="entry name" value="RNApol_bact_RpoC"/>
    <property type="match status" value="1"/>
</dbReference>
<evidence type="ECO:0000256" key="6">
    <source>
        <dbReference type="ARBA" id="ARBA00022723"/>
    </source>
</evidence>
<keyword evidence="8 11" id="KW-0460">Magnesium</keyword>
<keyword evidence="9 11" id="KW-0804">Transcription</keyword>
<feature type="binding site" evidence="11">
    <location>
        <position position="62"/>
    </location>
    <ligand>
        <name>Zn(2+)</name>
        <dbReference type="ChEBI" id="CHEBI:29105"/>
        <label>1</label>
    </ligand>
</feature>
<evidence type="ECO:0000256" key="12">
    <source>
        <dbReference type="RuleBase" id="RU004279"/>
    </source>
</evidence>
<dbReference type="Pfam" id="PF04997">
    <property type="entry name" value="RNA_pol_Rpb1_1"/>
    <property type="match status" value="1"/>
</dbReference>
<dbReference type="Gene3D" id="4.10.860.120">
    <property type="entry name" value="RNA polymerase II, clamp domain"/>
    <property type="match status" value="1"/>
</dbReference>
<comment type="cofactor">
    <cofactor evidence="11">
        <name>Zn(2+)</name>
        <dbReference type="ChEBI" id="CHEBI:29105"/>
    </cofactor>
    <text evidence="11">Binds 2 Zn(2+) ions per subunit.</text>
</comment>
<dbReference type="EMBL" id="QQAY01000016">
    <property type="protein sequence ID" value="RDI39016.1"/>
    <property type="molecule type" value="Genomic_DNA"/>
</dbReference>
<dbReference type="InterPro" id="IPR007066">
    <property type="entry name" value="RNA_pol_Rpb1_3"/>
</dbReference>
<evidence type="ECO:0000259" key="13">
    <source>
        <dbReference type="SMART" id="SM00663"/>
    </source>
</evidence>
<dbReference type="Gene3D" id="2.40.40.20">
    <property type="match status" value="1"/>
</dbReference>
<dbReference type="EC" id="2.7.7.6" evidence="11"/>
<dbReference type="GO" id="GO:0006351">
    <property type="term" value="P:DNA-templated transcription"/>
    <property type="evidence" value="ECO:0007669"/>
    <property type="project" value="UniProtKB-UniRule"/>
</dbReference>
<dbReference type="AlphaFoldDB" id="A0A370G7F9"/>
<evidence type="ECO:0000256" key="4">
    <source>
        <dbReference type="ARBA" id="ARBA00022679"/>
    </source>
</evidence>
<dbReference type="InterPro" id="IPR000722">
    <property type="entry name" value="RNA_pol_asu"/>
</dbReference>
<dbReference type="GO" id="GO:0003677">
    <property type="term" value="F:DNA binding"/>
    <property type="evidence" value="ECO:0007669"/>
    <property type="project" value="UniProtKB-UniRule"/>
</dbReference>
<dbReference type="Gene3D" id="1.10.274.100">
    <property type="entry name" value="RNA polymerase Rpb1, domain 3"/>
    <property type="match status" value="1"/>
</dbReference>
<comment type="cofactor">
    <cofactor evidence="11">
        <name>Mg(2+)</name>
        <dbReference type="ChEBI" id="CHEBI:18420"/>
    </cofactor>
    <text evidence="11">Binds 1 Mg(2+) ion per subunit.</text>
</comment>
<protein>
    <recommendedName>
        <fullName evidence="11">DNA-directed RNA polymerase subunit beta'</fullName>
        <shortName evidence="11">RNAP subunit beta'</shortName>
        <ecNumber evidence="11">2.7.7.6</ecNumber>
    </recommendedName>
    <alternativeName>
        <fullName evidence="11">RNA polymerase subunit beta'</fullName>
    </alternativeName>
    <alternativeName>
        <fullName evidence="11">Transcriptase subunit beta'</fullName>
    </alternativeName>
</protein>
<evidence type="ECO:0000256" key="3">
    <source>
        <dbReference type="ARBA" id="ARBA00022478"/>
    </source>
</evidence>
<keyword evidence="7 11" id="KW-0862">Zinc</keyword>
<dbReference type="Pfam" id="PF04983">
    <property type="entry name" value="RNA_pol_Rpb1_3"/>
    <property type="match status" value="1"/>
</dbReference>
<evidence type="ECO:0000256" key="7">
    <source>
        <dbReference type="ARBA" id="ARBA00022833"/>
    </source>
</evidence>
<dbReference type="Gene3D" id="2.40.50.100">
    <property type="match status" value="1"/>
</dbReference>
<dbReference type="InterPro" id="IPR007081">
    <property type="entry name" value="RNA_pol_Rpb1_5"/>
</dbReference>
<evidence type="ECO:0000256" key="2">
    <source>
        <dbReference type="ARBA" id="ARBA00006460"/>
    </source>
</evidence>
<organism evidence="14 15">
    <name type="scientific">Falsibacillus pallidus</name>
    <dbReference type="NCBI Taxonomy" id="493781"/>
    <lineage>
        <taxon>Bacteria</taxon>
        <taxon>Bacillati</taxon>
        <taxon>Bacillota</taxon>
        <taxon>Bacilli</taxon>
        <taxon>Bacillales</taxon>
        <taxon>Bacillaceae</taxon>
        <taxon>Falsibacillus</taxon>
    </lineage>
</organism>
<evidence type="ECO:0000313" key="14">
    <source>
        <dbReference type="EMBL" id="RDI39016.1"/>
    </source>
</evidence>
<dbReference type="Gene3D" id="1.10.1790.20">
    <property type="match status" value="1"/>
</dbReference>
<evidence type="ECO:0000256" key="8">
    <source>
        <dbReference type="ARBA" id="ARBA00022842"/>
    </source>
</evidence>
<evidence type="ECO:0000256" key="11">
    <source>
        <dbReference type="HAMAP-Rule" id="MF_01322"/>
    </source>
</evidence>
<evidence type="ECO:0000313" key="15">
    <source>
        <dbReference type="Proteomes" id="UP000255326"/>
    </source>
</evidence>
<accession>A0A370G7F9</accession>
<dbReference type="SUPFAM" id="SSF64484">
    <property type="entry name" value="beta and beta-prime subunits of DNA dependent RNA-polymerase"/>
    <property type="match status" value="1"/>
</dbReference>
<dbReference type="InterPro" id="IPR012754">
    <property type="entry name" value="DNA-dir_RpoC_beta_prime_bact"/>
</dbReference>
<dbReference type="InterPro" id="IPR038120">
    <property type="entry name" value="Rpb1_funnel_sf"/>
</dbReference>